<name>A0ABQ2BF58_9SPHI</name>
<dbReference type="EMBL" id="BMDJ01000003">
    <property type="protein sequence ID" value="GGI24787.1"/>
    <property type="molecule type" value="Genomic_DNA"/>
</dbReference>
<feature type="transmembrane region" description="Helical" evidence="6">
    <location>
        <begin position="39"/>
        <end position="57"/>
    </location>
</feature>
<evidence type="ECO:0000313" key="9">
    <source>
        <dbReference type="Proteomes" id="UP000645390"/>
    </source>
</evidence>
<evidence type="ECO:0000256" key="1">
    <source>
        <dbReference type="ARBA" id="ARBA00022475"/>
    </source>
</evidence>
<evidence type="ECO:0000259" key="7">
    <source>
        <dbReference type="Pfam" id="PF06305"/>
    </source>
</evidence>
<keyword evidence="1" id="KW-1003">Cell membrane</keyword>
<dbReference type="InterPro" id="IPR010445">
    <property type="entry name" value="LapA_dom"/>
</dbReference>
<comment type="caution">
    <text evidence="8">The sequence shown here is derived from an EMBL/GenBank/DDBJ whole genome shotgun (WGS) entry which is preliminary data.</text>
</comment>
<dbReference type="Pfam" id="PF06305">
    <property type="entry name" value="LapA_dom"/>
    <property type="match status" value="1"/>
</dbReference>
<dbReference type="RefSeq" id="WP_188412582.1">
    <property type="nucleotide sequence ID" value="NZ_BMDJ01000003.1"/>
</dbReference>
<keyword evidence="2 6" id="KW-0812">Transmembrane</keyword>
<evidence type="ECO:0000256" key="3">
    <source>
        <dbReference type="ARBA" id="ARBA00022989"/>
    </source>
</evidence>
<reference evidence="9" key="1">
    <citation type="journal article" date="2019" name="Int. J. Syst. Evol. Microbiol.">
        <title>The Global Catalogue of Microorganisms (GCM) 10K type strain sequencing project: providing services to taxonomists for standard genome sequencing and annotation.</title>
        <authorList>
            <consortium name="The Broad Institute Genomics Platform"/>
            <consortium name="The Broad Institute Genome Sequencing Center for Infectious Disease"/>
            <person name="Wu L."/>
            <person name="Ma J."/>
        </authorList>
    </citation>
    <scope>NUCLEOTIDE SEQUENCE [LARGE SCALE GENOMIC DNA]</scope>
    <source>
        <strain evidence="9">CCM 8939</strain>
    </source>
</reference>
<feature type="region of interest" description="Disordered" evidence="5">
    <location>
        <begin position="67"/>
        <end position="92"/>
    </location>
</feature>
<protein>
    <recommendedName>
        <fullName evidence="7">Lipopolysaccharide assembly protein A domain-containing protein</fullName>
    </recommendedName>
</protein>
<dbReference type="Proteomes" id="UP000645390">
    <property type="component" value="Unassembled WGS sequence"/>
</dbReference>
<evidence type="ECO:0000256" key="5">
    <source>
        <dbReference type="SAM" id="MobiDB-lite"/>
    </source>
</evidence>
<evidence type="ECO:0000313" key="8">
    <source>
        <dbReference type="EMBL" id="GGI24787.1"/>
    </source>
</evidence>
<evidence type="ECO:0000256" key="2">
    <source>
        <dbReference type="ARBA" id="ARBA00022692"/>
    </source>
</evidence>
<evidence type="ECO:0000256" key="4">
    <source>
        <dbReference type="ARBA" id="ARBA00023136"/>
    </source>
</evidence>
<accession>A0ABQ2BF58</accession>
<gene>
    <name evidence="8" type="ORF">GCM10008119_14400</name>
</gene>
<evidence type="ECO:0000256" key="6">
    <source>
        <dbReference type="SAM" id="Phobius"/>
    </source>
</evidence>
<feature type="domain" description="Lipopolysaccharide assembly protein A" evidence="7">
    <location>
        <begin position="22"/>
        <end position="60"/>
    </location>
</feature>
<keyword evidence="9" id="KW-1185">Reference proteome</keyword>
<keyword evidence="3 6" id="KW-1133">Transmembrane helix</keyword>
<proteinExistence type="predicted"/>
<organism evidence="8 9">
    <name type="scientific">Pedobacter mendelii</name>
    <dbReference type="NCBI Taxonomy" id="1908240"/>
    <lineage>
        <taxon>Bacteria</taxon>
        <taxon>Pseudomonadati</taxon>
        <taxon>Bacteroidota</taxon>
        <taxon>Sphingobacteriia</taxon>
        <taxon>Sphingobacteriales</taxon>
        <taxon>Sphingobacteriaceae</taxon>
        <taxon>Pedobacter</taxon>
    </lineage>
</organism>
<sequence>MSGKTIFIIILTAILTIFLMVNTEPVDFNFLVTTVAVSKLLVIGICIIVGFIIGFIAGRPRKTVSSYDDEIQKNNPTGNKTDLSDEDREYIS</sequence>
<keyword evidence="4 6" id="KW-0472">Membrane</keyword>